<protein>
    <submittedName>
        <fullName evidence="3">Uncharacterized protein</fullName>
    </submittedName>
</protein>
<keyword evidence="4" id="KW-1185">Reference proteome</keyword>
<gene>
    <name evidence="3" type="ORF">BN946_scf185009.g17</name>
</gene>
<reference evidence="3" key="1">
    <citation type="submission" date="2014-01" db="EMBL/GenBank/DDBJ databases">
        <title>The genome of the white-rot fungus Pycnoporus cinnabarinus: a basidiomycete model with a versatile arsenal for lignocellulosic biomass breakdown.</title>
        <authorList>
            <person name="Levasseur A."/>
            <person name="Lomascolo A."/>
            <person name="Ruiz-Duenas F.J."/>
            <person name="Uzan E."/>
            <person name="Piumi F."/>
            <person name="Kues U."/>
            <person name="Ram A.F.J."/>
            <person name="Murat C."/>
            <person name="Haon M."/>
            <person name="Benoit I."/>
            <person name="Arfi Y."/>
            <person name="Chevret D."/>
            <person name="Drula E."/>
            <person name="Kwon M.J."/>
            <person name="Gouret P."/>
            <person name="Lesage-Meessen L."/>
            <person name="Lombard V."/>
            <person name="Mariette J."/>
            <person name="Noirot C."/>
            <person name="Park J."/>
            <person name="Patyshakuliyeva A."/>
            <person name="Wieneger R.A.B."/>
            <person name="Wosten H.A.B."/>
            <person name="Martin F."/>
            <person name="Coutinho P.M."/>
            <person name="de Vries R."/>
            <person name="Martinez A.T."/>
            <person name="Klopp C."/>
            <person name="Pontarotti P."/>
            <person name="Henrissat B."/>
            <person name="Record E."/>
        </authorList>
    </citation>
    <scope>NUCLEOTIDE SEQUENCE [LARGE SCALE GENOMIC DNA]</scope>
    <source>
        <strain evidence="3">BRFM137</strain>
    </source>
</reference>
<name>A0A060S7E8_PYCCI</name>
<feature type="compositionally biased region" description="Polar residues" evidence="1">
    <location>
        <begin position="120"/>
        <end position="136"/>
    </location>
</feature>
<proteinExistence type="predicted"/>
<organism evidence="3 4">
    <name type="scientific">Pycnoporus cinnabarinus</name>
    <name type="common">Cinnabar-red polypore</name>
    <name type="synonym">Trametes cinnabarina</name>
    <dbReference type="NCBI Taxonomy" id="5643"/>
    <lineage>
        <taxon>Eukaryota</taxon>
        <taxon>Fungi</taxon>
        <taxon>Dikarya</taxon>
        <taxon>Basidiomycota</taxon>
        <taxon>Agaricomycotina</taxon>
        <taxon>Agaricomycetes</taxon>
        <taxon>Polyporales</taxon>
        <taxon>Polyporaceae</taxon>
        <taxon>Trametes</taxon>
    </lineage>
</organism>
<sequence length="147" mass="16166">MANWFDYLSLVATLFIIAAIIYGGIVASRAISNAVKSTKENLKIKGVNVSKHGVAVKTNKRYDREDYLDATQRSVPRLQWLSQTLIFPLHNCGFVMDRSGFIKAMKASSAGHQPGDELPSGNTGSDSNSDKSNGYNLRSRKSRAVEK</sequence>
<keyword evidence="2" id="KW-0472">Membrane</keyword>
<dbReference type="OMA" id="IFPLHNC"/>
<feature type="region of interest" description="Disordered" evidence="1">
    <location>
        <begin position="106"/>
        <end position="147"/>
    </location>
</feature>
<feature type="transmembrane region" description="Helical" evidence="2">
    <location>
        <begin position="6"/>
        <end position="27"/>
    </location>
</feature>
<comment type="caution">
    <text evidence="3">The sequence shown here is derived from an EMBL/GenBank/DDBJ whole genome shotgun (WGS) entry which is preliminary data.</text>
</comment>
<dbReference type="AlphaFoldDB" id="A0A060S7E8"/>
<evidence type="ECO:0000256" key="1">
    <source>
        <dbReference type="SAM" id="MobiDB-lite"/>
    </source>
</evidence>
<evidence type="ECO:0000313" key="4">
    <source>
        <dbReference type="Proteomes" id="UP000029665"/>
    </source>
</evidence>
<dbReference type="HOGENOM" id="CLU_156014_1_0_1"/>
<evidence type="ECO:0000256" key="2">
    <source>
        <dbReference type="SAM" id="Phobius"/>
    </source>
</evidence>
<feature type="compositionally biased region" description="Basic residues" evidence="1">
    <location>
        <begin position="138"/>
        <end position="147"/>
    </location>
</feature>
<keyword evidence="2" id="KW-1133">Transmembrane helix</keyword>
<keyword evidence="2" id="KW-0812">Transmembrane</keyword>
<dbReference type="EMBL" id="CCBP010000070">
    <property type="protein sequence ID" value="CDO70166.1"/>
    <property type="molecule type" value="Genomic_DNA"/>
</dbReference>
<dbReference type="Proteomes" id="UP000029665">
    <property type="component" value="Unassembled WGS sequence"/>
</dbReference>
<dbReference type="OrthoDB" id="2505950at2759"/>
<accession>A0A060S7E8</accession>
<evidence type="ECO:0000313" key="3">
    <source>
        <dbReference type="EMBL" id="CDO70166.1"/>
    </source>
</evidence>